<evidence type="ECO:0000256" key="8">
    <source>
        <dbReference type="ARBA" id="ARBA00023242"/>
    </source>
</evidence>
<keyword evidence="4" id="KW-0507">mRNA processing</keyword>
<evidence type="ECO:0000256" key="11">
    <source>
        <dbReference type="ARBA" id="ARBA00053535"/>
    </source>
</evidence>
<proteinExistence type="inferred from homology"/>
<dbReference type="GO" id="GO:0003723">
    <property type="term" value="F:RNA binding"/>
    <property type="evidence" value="ECO:0007669"/>
    <property type="project" value="InterPro"/>
</dbReference>
<dbReference type="PIRSF" id="PIRSF037016">
    <property type="entry name" value="Pseudouridin_synth_euk_prd"/>
    <property type="match status" value="1"/>
</dbReference>
<evidence type="ECO:0000256" key="7">
    <source>
        <dbReference type="ARBA" id="ARBA00023235"/>
    </source>
</evidence>
<evidence type="ECO:0000256" key="5">
    <source>
        <dbReference type="ARBA" id="ARBA00022694"/>
    </source>
</evidence>
<dbReference type="STRING" id="45351.A7T011"/>
<sequence>EKDVGITEFIAKHEGFQGVLKQRYVDFIVYERNLKGNLVRLTSQTLPETEAKPTVDASVLSDEDRQKITSVLESKEKNSSATLTACEDKELRTKIHHAVKQEFPTLESDTVTVNDGRKAVRVFRFQGNPSRKRPDRWPAGRPDHCKFVLFKENKDTMEAISLLAKLLHVKPGVFGYAGTKDRRGVTVQEVSGYKVLAERLQGLNNTLRGLRLGNFEYCKEKLRLGDLSGNHFVITLRNVSGNCEVIERAMTSLKDVGFINYFGLQRFGTSCVPTHHIGRALILSQWSEAVDLILNPREGKPKDFNKALEYWKSTGDAKGALSRLARKKCIESYLLQGFVNQGSQDLVGALQMIPRNTRLMYVHAYQSYIWNNMVSHRIREYGLVPVEGDLVVSGHTQVRTLSHDDISSQKYSIHDVVMPVPGYDVTYPGKDVRDWYRELMAVDGVDIDKMRHRVKDYSLSGAYRPIIIKPQHTSWKFIHYNDVTAPLALTDLDRLEGRTDIPAETDGQYLALQIELTLPSSCYATMALREVLRKDTSPATQAAMN</sequence>
<dbReference type="PANTHER" id="PTHR13326:SF31">
    <property type="entry name" value="PSEUDOURIDYLATE SYNTHASE 7 HOMOLOG"/>
    <property type="match status" value="1"/>
</dbReference>
<dbReference type="Pfam" id="PF23943">
    <property type="entry name" value="PUS7L_N"/>
    <property type="match status" value="1"/>
</dbReference>
<evidence type="ECO:0000256" key="12">
    <source>
        <dbReference type="ARBA" id="ARBA00063455"/>
    </source>
</evidence>
<dbReference type="OMA" id="WINYFGH"/>
<dbReference type="FunFam" id="3.30.2350.20:FF:000002">
    <property type="entry name" value="Pseudouridylate synthase 7 homolog"/>
    <property type="match status" value="1"/>
</dbReference>
<comment type="similarity">
    <text evidence="2">Belongs to the pseudouridine synthase TruD family.</text>
</comment>
<evidence type="ECO:0000259" key="14">
    <source>
        <dbReference type="PROSITE" id="PS50984"/>
    </source>
</evidence>
<dbReference type="eggNOG" id="KOG2339">
    <property type="taxonomic scope" value="Eukaryota"/>
</dbReference>
<dbReference type="EMBL" id="DS469992">
    <property type="protein sequence ID" value="EDO30703.1"/>
    <property type="molecule type" value="Genomic_DNA"/>
</dbReference>
<dbReference type="PhylomeDB" id="A7T011"/>
<dbReference type="HOGENOM" id="CLU_005281_0_1_1"/>
<dbReference type="GO" id="GO:0008033">
    <property type="term" value="P:tRNA processing"/>
    <property type="evidence" value="ECO:0007669"/>
    <property type="project" value="UniProtKB-KW"/>
</dbReference>
<dbReference type="PANTHER" id="PTHR13326">
    <property type="entry name" value="TRNA PSEUDOURIDINE SYNTHASE D"/>
    <property type="match status" value="1"/>
</dbReference>
<keyword evidence="3" id="KW-0597">Phosphoprotein</keyword>
<dbReference type="CDD" id="cd02576">
    <property type="entry name" value="PseudoU_synth_ScPUS7"/>
    <property type="match status" value="1"/>
</dbReference>
<evidence type="ECO:0000256" key="10">
    <source>
        <dbReference type="ARBA" id="ARBA00052210"/>
    </source>
</evidence>
<dbReference type="SUPFAM" id="SSF55120">
    <property type="entry name" value="Pseudouridine synthase"/>
    <property type="match status" value="1"/>
</dbReference>
<reference evidence="15 16" key="1">
    <citation type="journal article" date="2007" name="Science">
        <title>Sea anemone genome reveals ancestral eumetazoan gene repertoire and genomic organization.</title>
        <authorList>
            <person name="Putnam N.H."/>
            <person name="Srivastava M."/>
            <person name="Hellsten U."/>
            <person name="Dirks B."/>
            <person name="Chapman J."/>
            <person name="Salamov A."/>
            <person name="Terry A."/>
            <person name="Shapiro H."/>
            <person name="Lindquist E."/>
            <person name="Kapitonov V.V."/>
            <person name="Jurka J."/>
            <person name="Genikhovich G."/>
            <person name="Grigoriev I.V."/>
            <person name="Lucas S.M."/>
            <person name="Steele R.E."/>
            <person name="Finnerty J.R."/>
            <person name="Technau U."/>
            <person name="Martindale M.Q."/>
            <person name="Rokhsar D.S."/>
        </authorList>
    </citation>
    <scope>NUCLEOTIDE SEQUENCE [LARGE SCALE GENOMIC DNA]</scope>
    <source>
        <strain evidence="16">CH2 X CH6</strain>
    </source>
</reference>
<comment type="function">
    <text evidence="11">Pseudouridylate synthase that catalyzes pseudouridylation of RNAs. Acts as a regulator of protein synthesis in embryonic stem cells by mediating pseudouridylation of RNA fragments derived from tRNAs (tRFs): pseudouridylated tRFs inhibit translation by targeting the translation initiation complex. Also catalyzes pseudouridylation of mRNAs: mediates pseudouridylation of mRNAs with the consensus sequence 5'-UGUAG-3'. Acts as a regulator of pre-mRNA splicing by mediating pseudouridylation of pre-mRNAs at locations associated with alternatively spliced regions. Pseudouridylation of pre-mRNAs near splice sites directly regulates mRNA splicing and mRNA 3'-end processing. In addition to mRNAs and tRNAs, binds other types of RNAs, such as snRNAs, Y RNAs and vault RNAs, suggesting that it can catalyze pseudouridylation of many RNA types.</text>
</comment>
<dbReference type="Proteomes" id="UP000001593">
    <property type="component" value="Unassembled WGS sequence"/>
</dbReference>
<keyword evidence="8" id="KW-0539">Nucleus</keyword>
<evidence type="ECO:0000256" key="3">
    <source>
        <dbReference type="ARBA" id="ARBA00022553"/>
    </source>
</evidence>
<protein>
    <recommendedName>
        <fullName evidence="13">Pseudouridylate synthase 7 homolog</fullName>
    </recommendedName>
</protein>
<evidence type="ECO:0000313" key="16">
    <source>
        <dbReference type="Proteomes" id="UP000001593"/>
    </source>
</evidence>
<dbReference type="GO" id="GO:0006397">
    <property type="term" value="P:mRNA processing"/>
    <property type="evidence" value="ECO:0007669"/>
    <property type="project" value="UniProtKB-KW"/>
</dbReference>
<keyword evidence="16" id="KW-1185">Reference proteome</keyword>
<dbReference type="InterPro" id="IPR001656">
    <property type="entry name" value="PsdUridine_synth_TruD"/>
</dbReference>
<evidence type="ECO:0000256" key="6">
    <source>
        <dbReference type="ARBA" id="ARBA00023187"/>
    </source>
</evidence>
<evidence type="ECO:0000256" key="1">
    <source>
        <dbReference type="ARBA" id="ARBA00004123"/>
    </source>
</evidence>
<feature type="domain" description="TRUD" evidence="14">
    <location>
        <begin position="257"/>
        <end position="469"/>
    </location>
</feature>
<comment type="catalytic activity">
    <reaction evidence="10">
        <text>uridine(13) in tRNA = pseudouridine(13) in tRNA</text>
        <dbReference type="Rhea" id="RHEA:42540"/>
        <dbReference type="Rhea" id="RHEA-COMP:10105"/>
        <dbReference type="Rhea" id="RHEA-COMP:10106"/>
        <dbReference type="ChEBI" id="CHEBI:65314"/>
        <dbReference type="ChEBI" id="CHEBI:65315"/>
    </reaction>
</comment>
<evidence type="ECO:0000313" key="15">
    <source>
        <dbReference type="EMBL" id="EDO30703.1"/>
    </source>
</evidence>
<dbReference type="AlphaFoldDB" id="A7T011"/>
<dbReference type="PROSITE" id="PS01268">
    <property type="entry name" value="UPF0024"/>
    <property type="match status" value="1"/>
</dbReference>
<comment type="subunit">
    <text evidence="12">Interacts with SIRT1.</text>
</comment>
<evidence type="ECO:0000256" key="9">
    <source>
        <dbReference type="ARBA" id="ARBA00036943"/>
    </source>
</evidence>
<dbReference type="InterPro" id="IPR056963">
    <property type="entry name" value="PUS7L_N"/>
</dbReference>
<organism evidence="15 16">
    <name type="scientific">Nematostella vectensis</name>
    <name type="common">Starlet sea anemone</name>
    <dbReference type="NCBI Taxonomy" id="45351"/>
    <lineage>
        <taxon>Eukaryota</taxon>
        <taxon>Metazoa</taxon>
        <taxon>Cnidaria</taxon>
        <taxon>Anthozoa</taxon>
        <taxon>Hexacorallia</taxon>
        <taxon>Actiniaria</taxon>
        <taxon>Edwardsiidae</taxon>
        <taxon>Nematostella</taxon>
    </lineage>
</organism>
<evidence type="ECO:0000256" key="4">
    <source>
        <dbReference type="ARBA" id="ARBA00022664"/>
    </source>
</evidence>
<accession>A7T011</accession>
<dbReference type="InterPro" id="IPR020119">
    <property type="entry name" value="PsdUridine_synth_TruD_CS"/>
</dbReference>
<dbReference type="GO" id="GO:0008380">
    <property type="term" value="P:RNA splicing"/>
    <property type="evidence" value="ECO:0007669"/>
    <property type="project" value="UniProtKB-KW"/>
</dbReference>
<dbReference type="GO" id="GO:0009982">
    <property type="term" value="F:pseudouridine synthase activity"/>
    <property type="evidence" value="ECO:0000318"/>
    <property type="project" value="GO_Central"/>
</dbReference>
<keyword evidence="5" id="KW-0819">tRNA processing</keyword>
<dbReference type="Pfam" id="PF01142">
    <property type="entry name" value="TruD"/>
    <property type="match status" value="1"/>
</dbReference>
<evidence type="ECO:0000256" key="13">
    <source>
        <dbReference type="ARBA" id="ARBA00070906"/>
    </source>
</evidence>
<keyword evidence="7" id="KW-0413">Isomerase</keyword>
<feature type="non-terminal residue" evidence="15">
    <location>
        <position position="1"/>
    </location>
</feature>
<evidence type="ECO:0000256" key="2">
    <source>
        <dbReference type="ARBA" id="ARBA00007953"/>
    </source>
</evidence>
<comment type="catalytic activity">
    <reaction evidence="9">
        <text>a uridine in tRNA = a pseudouridine in tRNA</text>
        <dbReference type="Rhea" id="RHEA:54572"/>
        <dbReference type="Rhea" id="RHEA-COMP:13339"/>
        <dbReference type="Rhea" id="RHEA-COMP:13934"/>
        <dbReference type="ChEBI" id="CHEBI:65314"/>
        <dbReference type="ChEBI" id="CHEBI:65315"/>
    </reaction>
</comment>
<dbReference type="PROSITE" id="PS50984">
    <property type="entry name" value="TRUD"/>
    <property type="match status" value="1"/>
</dbReference>
<keyword evidence="6" id="KW-0508">mRNA splicing</keyword>
<dbReference type="NCBIfam" id="TIGR00094">
    <property type="entry name" value="tRNA_TruD_broad"/>
    <property type="match status" value="1"/>
</dbReference>
<dbReference type="InterPro" id="IPR011760">
    <property type="entry name" value="PsdUridine_synth_TruD_insert"/>
</dbReference>
<dbReference type="Gene3D" id="3.30.2350.20">
    <property type="entry name" value="TruD, catalytic domain"/>
    <property type="match status" value="2"/>
</dbReference>
<gene>
    <name evidence="15" type="ORF">NEMVEDRAFT_v1g139787</name>
</gene>
<dbReference type="GO" id="GO:0005634">
    <property type="term" value="C:nucleus"/>
    <property type="evidence" value="ECO:0000318"/>
    <property type="project" value="GO_Central"/>
</dbReference>
<dbReference type="InterPro" id="IPR020103">
    <property type="entry name" value="PsdUridine_synth_cat_dom_sf"/>
</dbReference>
<comment type="subcellular location">
    <subcellularLocation>
        <location evidence="1">Nucleus</location>
    </subcellularLocation>
</comment>
<dbReference type="FunFam" id="3.30.2350.20:FF:000003">
    <property type="entry name" value="Pseudouridylate synthase 7 homolog"/>
    <property type="match status" value="1"/>
</dbReference>
<dbReference type="GO" id="GO:0001522">
    <property type="term" value="P:pseudouridine synthesis"/>
    <property type="evidence" value="ECO:0000318"/>
    <property type="project" value="GO_Central"/>
</dbReference>
<dbReference type="InParanoid" id="A7T011"/>
<dbReference type="InterPro" id="IPR042214">
    <property type="entry name" value="TruD_catalytic"/>
</dbReference>
<name>A7T011_NEMVE</name>